<dbReference type="RefSeq" id="XP_030045097.1">
    <property type="nucleotide sequence ID" value="XM_030189237.1"/>
</dbReference>
<dbReference type="PANTHER" id="PTHR35971:SF5">
    <property type="entry name" value="OBSCURIN LIKE CYTOSKELETAL ADAPTOR 1"/>
    <property type="match status" value="1"/>
</dbReference>
<sequence length="1342" mass="150874">PPVRIVNTSDDFIQEYVTGEPVVLSCELSRAGALVHWYKDGVEVETNEDMRVESDGVHHRLIIPSAKMQDSGDYTVKVTDPAVRIVHPTDHSVKLKFQTFHHIELKCELSRPNAEVRWFKDGLEVDETENLRLETDGAVQRLHILSASMEDSGEYICDTSDDSVSFDVKVTDPAVRILHPSNHNVKLEFQGSDHIELKCELSRPNAEVRWFKDGLEVDVSENLRLDTDGAVQRLTILSASMEDSGEYVCDANDDFVSFDVRVTEPLVKILDRENLKTHLRCLPHEDLALQVKLSLASADLKWFKDGEKIVDSSHTHVEEQGALRSLLLLGAESGDSGEYLCVTHDDNCIFYVTVEEPPVQILNKEDIQNTIAVLQGEKVTLTVKVSEPTAPVQWLRNCQQLSSGSKVQISNEGSIRLLTIEQAEIMDSGTYTCTTTGDELHFSVQVNVSMSPGTTRKSAKTEKEKAASTSGESKMAPGTPRSEAEFSARQLSQIVAAVETALEPRFTSLNERLGKVDGLMATLVSRATEVETRVSAMEDAWQQCGPEVESLKVKLQQHVDKLDELENRARRSNLRLVGLPETIPEKSLSTVLEEWLVKEFALSDSRGPLCLERAHRIGRQQQNNQRPRVVIIKVLNYIHKEEILRGYRLKRESLTYAGVQIRIFQDYSTSLQERRRKFHPVCTRLVERNQRFMLMYPATLKIQHEGKWIPDPGERSGPDLVDYLEDSGIPRLTAELRHYLRSLPASSLTPQAWEQLVTIWGLDAQLRVPLKYYHASLREHLGEVEYGKLTACWNTELAMNLQMEKGPVKFVNKQDTVEDILALEGSSAVLVSVVSKQFAAVTWYRHQQALAAGQKYEMRQEGCTNSLVVSSIEREDSGLYTCLCKGDQMQFDVRVKELPVVFTRGLYDLTAQRDKSVVFQCELCKMRGDVMWMKDGRLIQPSRRHVIKAEGRERSLTILHVDMADAGEYSCESKDDKTLATLTVETARAVEFISELHNVTVLEGDTATFKCVVSPEDVDVCWLLNGSPFSPDPKYIVNRNGMCHSLTIRQCQISDGATVTAVVDGVVTKARLNVQEAQAMFLKKLQNVIAEEMQDVTLEVEVSVEGAEVQWLKQGVVIQPSGKYTLETFGQRHMLTIHNVTFSDRGNYRCESLHDKTQARLCVDARKVMLRTPLVDMEVCEKETVTFQLELSHPGVEGVWTKDGIRVKPNSRVKVSASGCLHSLTLSALRLEDSGDIIFSADNIRSCARLRVREPPVTIIRKSQDVGVPETVGARFECELSRAAAEVKWYKDGKEMETGPNCRIYSMGRRRIVQLSHCRLEDAGTYTCDAGDCAVTSTLQVY</sequence>
<feature type="domain" description="Ig-like" evidence="9">
    <location>
        <begin position="1255"/>
        <end position="1340"/>
    </location>
</feature>
<feature type="domain" description="Ig-like" evidence="9">
    <location>
        <begin position="1"/>
        <end position="80"/>
    </location>
</feature>
<keyword evidence="4" id="KW-0677">Repeat</keyword>
<dbReference type="SMART" id="SM00408">
    <property type="entry name" value="IGc2"/>
    <property type="match status" value="9"/>
</dbReference>
<dbReference type="Gene3D" id="2.60.40.10">
    <property type="entry name" value="Immunoglobulins"/>
    <property type="match status" value="11"/>
</dbReference>
<evidence type="ECO:0000256" key="5">
    <source>
        <dbReference type="ARBA" id="ARBA00023157"/>
    </source>
</evidence>
<dbReference type="InterPro" id="IPR003599">
    <property type="entry name" value="Ig_sub"/>
</dbReference>
<dbReference type="Pfam" id="PF07679">
    <property type="entry name" value="I-set"/>
    <property type="match status" value="10"/>
</dbReference>
<keyword evidence="5" id="KW-1015">Disulfide bond</keyword>
<keyword evidence="2" id="KW-0963">Cytoplasm</keyword>
<feature type="domain" description="Ig-like" evidence="9">
    <location>
        <begin position="987"/>
        <end position="1162"/>
    </location>
</feature>
<keyword evidence="6" id="KW-0393">Immunoglobulin domain</keyword>
<evidence type="ECO:0000256" key="6">
    <source>
        <dbReference type="ARBA" id="ARBA00023319"/>
    </source>
</evidence>
<evidence type="ECO:0000313" key="10">
    <source>
        <dbReference type="Proteomes" id="UP000515156"/>
    </source>
</evidence>
<organism evidence="10 11">
    <name type="scientific">Microcaecilia unicolor</name>
    <dbReference type="NCBI Taxonomy" id="1415580"/>
    <lineage>
        <taxon>Eukaryota</taxon>
        <taxon>Metazoa</taxon>
        <taxon>Chordata</taxon>
        <taxon>Craniata</taxon>
        <taxon>Vertebrata</taxon>
        <taxon>Euteleostomi</taxon>
        <taxon>Amphibia</taxon>
        <taxon>Gymnophiona</taxon>
        <taxon>Siphonopidae</taxon>
        <taxon>Microcaecilia</taxon>
    </lineage>
</organism>
<dbReference type="KEGG" id="muo:115459407"/>
<dbReference type="FunFam" id="2.60.40.10:FF:000241">
    <property type="entry name" value="obscurin-like protein 1 isoform X2"/>
    <property type="match status" value="3"/>
</dbReference>
<evidence type="ECO:0000256" key="3">
    <source>
        <dbReference type="ARBA" id="ARBA00022553"/>
    </source>
</evidence>
<dbReference type="InterPro" id="IPR013783">
    <property type="entry name" value="Ig-like_fold"/>
</dbReference>
<dbReference type="GO" id="GO:0005737">
    <property type="term" value="C:cytoplasm"/>
    <property type="evidence" value="ECO:0007669"/>
    <property type="project" value="UniProtKB-SubCell"/>
</dbReference>
<evidence type="ECO:0000256" key="4">
    <source>
        <dbReference type="ARBA" id="ARBA00022737"/>
    </source>
</evidence>
<feature type="region of interest" description="Disordered" evidence="8">
    <location>
        <begin position="451"/>
        <end position="487"/>
    </location>
</feature>
<dbReference type="SMART" id="SM00409">
    <property type="entry name" value="IG"/>
    <property type="match status" value="11"/>
</dbReference>
<name>A0A6P7WPH6_9AMPH</name>
<dbReference type="OrthoDB" id="10072266at2759"/>
<feature type="domain" description="Ig-like" evidence="9">
    <location>
        <begin position="357"/>
        <end position="449"/>
    </location>
</feature>
<gene>
    <name evidence="11" type="primary">LOC115459407</name>
</gene>
<keyword evidence="7" id="KW-0175">Coiled coil</keyword>
<dbReference type="Gene3D" id="3.30.70.1820">
    <property type="entry name" value="L1 transposable element, RRM domain"/>
    <property type="match status" value="1"/>
</dbReference>
<evidence type="ECO:0000256" key="7">
    <source>
        <dbReference type="SAM" id="Coils"/>
    </source>
</evidence>
<evidence type="ECO:0000313" key="11">
    <source>
        <dbReference type="RefSeq" id="XP_030045097.1"/>
    </source>
</evidence>
<dbReference type="CDD" id="cd00096">
    <property type="entry name" value="Ig"/>
    <property type="match status" value="1"/>
</dbReference>
<feature type="non-terminal residue" evidence="11">
    <location>
        <position position="1342"/>
    </location>
</feature>
<dbReference type="InterPro" id="IPR052385">
    <property type="entry name" value="Obscurin/Obscurin-like_Reg"/>
</dbReference>
<feature type="domain" description="Ig-like" evidence="9">
    <location>
        <begin position="173"/>
        <end position="263"/>
    </location>
</feature>
<proteinExistence type="predicted"/>
<evidence type="ECO:0000259" key="9">
    <source>
        <dbReference type="PROSITE" id="PS50835"/>
    </source>
</evidence>
<evidence type="ECO:0000256" key="2">
    <source>
        <dbReference type="ARBA" id="ARBA00022490"/>
    </source>
</evidence>
<dbReference type="PROSITE" id="PS50835">
    <property type="entry name" value="IG_LIKE"/>
    <property type="match status" value="9"/>
</dbReference>
<reference evidence="11" key="1">
    <citation type="submission" date="2025-08" db="UniProtKB">
        <authorList>
            <consortium name="RefSeq"/>
        </authorList>
    </citation>
    <scope>IDENTIFICATION</scope>
</reference>
<evidence type="ECO:0000256" key="8">
    <source>
        <dbReference type="SAM" id="MobiDB-lite"/>
    </source>
</evidence>
<dbReference type="FunFam" id="2.60.40.10:FF:000214">
    <property type="entry name" value="titin isoform X1"/>
    <property type="match status" value="1"/>
</dbReference>
<dbReference type="SUPFAM" id="SSF48726">
    <property type="entry name" value="Immunoglobulin"/>
    <property type="match status" value="11"/>
</dbReference>
<keyword evidence="3" id="KW-0597">Phosphoprotein</keyword>
<dbReference type="InParanoid" id="A0A6P7WPH6"/>
<dbReference type="InterPro" id="IPR036179">
    <property type="entry name" value="Ig-like_dom_sf"/>
</dbReference>
<accession>A0A6P7WPH6</accession>
<dbReference type="PANTHER" id="PTHR35971">
    <property type="entry name" value="SI:DKEY-31G6.6"/>
    <property type="match status" value="1"/>
</dbReference>
<dbReference type="InterPro" id="IPR007110">
    <property type="entry name" value="Ig-like_dom"/>
</dbReference>
<feature type="coiled-coil region" evidence="7">
    <location>
        <begin position="548"/>
        <end position="575"/>
    </location>
</feature>
<dbReference type="Proteomes" id="UP000515156">
    <property type="component" value="Unplaced"/>
</dbReference>
<feature type="domain" description="Ig-like" evidence="9">
    <location>
        <begin position="279"/>
        <end position="341"/>
    </location>
</feature>
<feature type="domain" description="Ig-like" evidence="9">
    <location>
        <begin position="899"/>
        <end position="983"/>
    </location>
</feature>
<dbReference type="InterPro" id="IPR013098">
    <property type="entry name" value="Ig_I-set"/>
</dbReference>
<feature type="domain" description="Ig-like" evidence="9">
    <location>
        <begin position="81"/>
        <end position="171"/>
    </location>
</feature>
<protein>
    <submittedName>
        <fullName evidence="11">Obscurin-like protein 1</fullName>
    </submittedName>
</protein>
<dbReference type="GeneID" id="115459407"/>
<comment type="subcellular location">
    <subcellularLocation>
        <location evidence="1">Cytoplasm</location>
    </subcellularLocation>
</comment>
<evidence type="ECO:0000256" key="1">
    <source>
        <dbReference type="ARBA" id="ARBA00004496"/>
    </source>
</evidence>
<dbReference type="FunFam" id="2.60.40.10:FF:000211">
    <property type="entry name" value="Obscurin-like protein 1"/>
    <property type="match status" value="4"/>
</dbReference>
<feature type="non-terminal residue" evidence="11">
    <location>
        <position position="1"/>
    </location>
</feature>
<feature type="domain" description="Ig-like" evidence="9">
    <location>
        <begin position="807"/>
        <end position="882"/>
    </location>
</feature>
<keyword evidence="10" id="KW-1185">Reference proteome</keyword>
<dbReference type="InterPro" id="IPR003598">
    <property type="entry name" value="Ig_sub2"/>
</dbReference>